<sequence length="112" mass="12857">MEKPIHVKENYALSHNSVNVGRKKLTSIILRGKNLSGPIRTICTKEIRKISMTRECWARSTLRAHGFAKKIYPCRGGIRSMRKRKGNRIYFKACTEGNEICFLSMIVQTLCL</sequence>
<organism evidence="1">
    <name type="scientific">Eucalyptus grandis</name>
    <name type="common">Flooded gum</name>
    <dbReference type="NCBI Taxonomy" id="71139"/>
    <lineage>
        <taxon>Eukaryota</taxon>
        <taxon>Viridiplantae</taxon>
        <taxon>Streptophyta</taxon>
        <taxon>Embryophyta</taxon>
        <taxon>Tracheophyta</taxon>
        <taxon>Spermatophyta</taxon>
        <taxon>Magnoliopsida</taxon>
        <taxon>eudicotyledons</taxon>
        <taxon>Gunneridae</taxon>
        <taxon>Pentapetalae</taxon>
        <taxon>rosids</taxon>
        <taxon>malvids</taxon>
        <taxon>Myrtales</taxon>
        <taxon>Myrtaceae</taxon>
        <taxon>Myrtoideae</taxon>
        <taxon>Eucalypteae</taxon>
        <taxon>Eucalyptus</taxon>
    </lineage>
</organism>
<evidence type="ECO:0000313" key="1">
    <source>
        <dbReference type="EMBL" id="KCW62980.1"/>
    </source>
</evidence>
<protein>
    <submittedName>
        <fullName evidence="1">Uncharacterized protein</fullName>
    </submittedName>
</protein>
<dbReference type="EMBL" id="KK198759">
    <property type="protein sequence ID" value="KCW62980.1"/>
    <property type="molecule type" value="Genomic_DNA"/>
</dbReference>
<dbReference type="AlphaFoldDB" id="A0A059BBE8"/>
<accession>A0A059BBE8</accession>
<dbReference type="InParanoid" id="A0A059BBE8"/>
<reference evidence="1" key="1">
    <citation type="submission" date="2013-07" db="EMBL/GenBank/DDBJ databases">
        <title>The genome of Eucalyptus grandis.</title>
        <authorList>
            <person name="Schmutz J."/>
            <person name="Hayes R."/>
            <person name="Myburg A."/>
            <person name="Tuskan G."/>
            <person name="Grattapaglia D."/>
            <person name="Rokhsar D.S."/>
        </authorList>
    </citation>
    <scope>NUCLEOTIDE SEQUENCE</scope>
    <source>
        <tissue evidence="1">Leaf extractions</tissue>
    </source>
</reference>
<gene>
    <name evidence="1" type="ORF">EUGRSUZ_G00580</name>
</gene>
<proteinExistence type="predicted"/>
<dbReference type="Gramene" id="KCW62980">
    <property type="protein sequence ID" value="KCW62980"/>
    <property type="gene ID" value="EUGRSUZ_G00580"/>
</dbReference>
<name>A0A059BBE8_EUCGR</name>